<dbReference type="InParanoid" id="E4X6U2"/>
<dbReference type="InterPro" id="IPR036915">
    <property type="entry name" value="Cyclin-like_sf"/>
</dbReference>
<dbReference type="AlphaFoldDB" id="E4X6U2"/>
<evidence type="ECO:0000256" key="1">
    <source>
        <dbReference type="ARBA" id="ARBA00010175"/>
    </source>
</evidence>
<name>E4X6U2_OIKDI</name>
<reference evidence="2" key="1">
    <citation type="journal article" date="2010" name="Science">
        <title>Plasticity of animal genome architecture unmasked by rapid evolution of a pelagic tunicate.</title>
        <authorList>
            <person name="Denoeud F."/>
            <person name="Henriet S."/>
            <person name="Mungpakdee S."/>
            <person name="Aury J.M."/>
            <person name="Da Silva C."/>
            <person name="Brinkmann H."/>
            <person name="Mikhaleva J."/>
            <person name="Olsen L.C."/>
            <person name="Jubin C."/>
            <person name="Canestro C."/>
            <person name="Bouquet J.M."/>
            <person name="Danks G."/>
            <person name="Poulain J."/>
            <person name="Campsteijn C."/>
            <person name="Adamski M."/>
            <person name="Cross I."/>
            <person name="Yadetie F."/>
            <person name="Muffato M."/>
            <person name="Louis A."/>
            <person name="Butcher S."/>
            <person name="Tsagkogeorga G."/>
            <person name="Konrad A."/>
            <person name="Singh S."/>
            <person name="Jensen M.F."/>
            <person name="Cong E.H."/>
            <person name="Eikeseth-Otteraa H."/>
            <person name="Noel B."/>
            <person name="Anthouard V."/>
            <person name="Porcel B.M."/>
            <person name="Kachouri-Lafond R."/>
            <person name="Nishino A."/>
            <person name="Ugolini M."/>
            <person name="Chourrout P."/>
            <person name="Nishida H."/>
            <person name="Aasland R."/>
            <person name="Huzurbazar S."/>
            <person name="Westhof E."/>
            <person name="Delsuc F."/>
            <person name="Lehrach H."/>
            <person name="Reinhardt R."/>
            <person name="Weissenbach J."/>
            <person name="Roy S.W."/>
            <person name="Artiguenave F."/>
            <person name="Postlethwait J.H."/>
            <person name="Manak J.R."/>
            <person name="Thompson E.M."/>
            <person name="Jaillon O."/>
            <person name="Du Pasquier L."/>
            <person name="Boudinot P."/>
            <person name="Liberles D.A."/>
            <person name="Volff J.N."/>
            <person name="Philippe H."/>
            <person name="Lenhard B."/>
            <person name="Roest Crollius H."/>
            <person name="Wincker P."/>
            <person name="Chourrout D."/>
        </authorList>
    </citation>
    <scope>NUCLEOTIDE SEQUENCE [LARGE SCALE GENOMIC DNA]</scope>
</reference>
<dbReference type="GO" id="GO:0016533">
    <property type="term" value="C:protein kinase 5 complex"/>
    <property type="evidence" value="ECO:0007669"/>
    <property type="project" value="InterPro"/>
</dbReference>
<evidence type="ECO:0000313" key="3">
    <source>
        <dbReference type="Proteomes" id="UP000001307"/>
    </source>
</evidence>
<gene>
    <name evidence="2" type="ORF">GSOID_T00003239001</name>
</gene>
<dbReference type="Pfam" id="PF03261">
    <property type="entry name" value="CDK5_activator"/>
    <property type="match status" value="1"/>
</dbReference>
<dbReference type="Proteomes" id="UP000001307">
    <property type="component" value="Unassembled WGS sequence"/>
</dbReference>
<dbReference type="GO" id="GO:0061575">
    <property type="term" value="F:cyclin-dependent protein serine/threonine kinase activator activity"/>
    <property type="evidence" value="ECO:0007669"/>
    <property type="project" value="InterPro"/>
</dbReference>
<evidence type="ECO:0000313" key="2">
    <source>
        <dbReference type="EMBL" id="CBY07881.1"/>
    </source>
</evidence>
<dbReference type="SUPFAM" id="SSF47954">
    <property type="entry name" value="Cyclin-like"/>
    <property type="match status" value="1"/>
</dbReference>
<dbReference type="Gene3D" id="1.10.472.10">
    <property type="entry name" value="Cyclin-like"/>
    <property type="match status" value="1"/>
</dbReference>
<comment type="similarity">
    <text evidence="1">Belongs to the cyclin-dependent kinase 5 activator family.</text>
</comment>
<accession>E4X6U2</accession>
<sequence length="115" mass="13228">MRIPPKLIKIDLPRRDPRLTVEDIRKRLLTYLYITYSYAGPEISYPVKPFMCLSTESAESFWNRCLHLSIRSSDQVRFFLLKILIKVLAAATRDGSELFCKVLSRAETLSGMGSI</sequence>
<organism evidence="2">
    <name type="scientific">Oikopleura dioica</name>
    <name type="common">Tunicate</name>
    <dbReference type="NCBI Taxonomy" id="34765"/>
    <lineage>
        <taxon>Eukaryota</taxon>
        <taxon>Metazoa</taxon>
        <taxon>Chordata</taxon>
        <taxon>Tunicata</taxon>
        <taxon>Appendicularia</taxon>
        <taxon>Copelata</taxon>
        <taxon>Oikopleuridae</taxon>
        <taxon>Oikopleura</taxon>
    </lineage>
</organism>
<dbReference type="OrthoDB" id="7676799at2759"/>
<dbReference type="EMBL" id="FN653027">
    <property type="protein sequence ID" value="CBY07881.1"/>
    <property type="molecule type" value="Genomic_DNA"/>
</dbReference>
<dbReference type="InterPro" id="IPR004944">
    <property type="entry name" value="CDK5_activator"/>
</dbReference>
<protein>
    <submittedName>
        <fullName evidence="2">Uncharacterized protein</fullName>
    </submittedName>
</protein>
<proteinExistence type="inferred from homology"/>
<keyword evidence="3" id="KW-1185">Reference proteome</keyword>